<reference evidence="2" key="1">
    <citation type="journal article" date="2011" name="Nat. Genet.">
        <title>The Arabidopsis lyrata genome sequence and the basis of rapid genome size change.</title>
        <authorList>
            <person name="Hu T.T."/>
            <person name="Pattyn P."/>
            <person name="Bakker E.G."/>
            <person name="Cao J."/>
            <person name="Cheng J.-F."/>
            <person name="Clark R.M."/>
            <person name="Fahlgren N."/>
            <person name="Fawcett J.A."/>
            <person name="Grimwood J."/>
            <person name="Gundlach H."/>
            <person name="Haberer G."/>
            <person name="Hollister J.D."/>
            <person name="Ossowski S."/>
            <person name="Ottilar R.P."/>
            <person name="Salamov A.A."/>
            <person name="Schneeberger K."/>
            <person name="Spannagl M."/>
            <person name="Wang X."/>
            <person name="Yang L."/>
            <person name="Nasrallah M.E."/>
            <person name="Bergelson J."/>
            <person name="Carrington J.C."/>
            <person name="Gaut B.S."/>
            <person name="Schmutz J."/>
            <person name="Mayer K.F.X."/>
            <person name="Van de Peer Y."/>
            <person name="Grigoriev I.V."/>
            <person name="Nordborg M."/>
            <person name="Weigel D."/>
            <person name="Guo Y.-L."/>
        </authorList>
    </citation>
    <scope>NUCLEOTIDE SEQUENCE [LARGE SCALE GENOMIC DNA]</scope>
    <source>
        <strain evidence="2">cv. MN47</strain>
    </source>
</reference>
<accession>D7KYB4</accession>
<proteinExistence type="predicted"/>
<keyword evidence="2" id="KW-1185">Reference proteome</keyword>
<gene>
    <name evidence="1" type="ORF">ARALYDRAFT_475442</name>
</gene>
<name>D7KYB4_ARALL</name>
<dbReference type="HOGENOM" id="CLU_063514_3_0_1"/>
<dbReference type="STRING" id="81972.D7KYB4"/>
<dbReference type="Gramene" id="fgenesh2_kg.2__572__AT2G07110.1">
    <property type="protein sequence ID" value="fgenesh2_kg.2__572__AT2G07110.1"/>
    <property type="gene ID" value="fgenesh2_kg.2__572__AT2G07110.1"/>
</dbReference>
<evidence type="ECO:0000313" key="2">
    <source>
        <dbReference type="Proteomes" id="UP000008694"/>
    </source>
</evidence>
<protein>
    <submittedName>
        <fullName evidence="1">Uncharacterized protein</fullName>
    </submittedName>
</protein>
<dbReference type="Proteomes" id="UP000008694">
    <property type="component" value="Unassembled WGS sequence"/>
</dbReference>
<dbReference type="EMBL" id="GL348714">
    <property type="protein sequence ID" value="EFH64507.1"/>
    <property type="molecule type" value="Genomic_DNA"/>
</dbReference>
<organism evidence="2">
    <name type="scientific">Arabidopsis lyrata subsp. lyrata</name>
    <name type="common">Lyre-leaved rock-cress</name>
    <dbReference type="NCBI Taxonomy" id="81972"/>
    <lineage>
        <taxon>Eukaryota</taxon>
        <taxon>Viridiplantae</taxon>
        <taxon>Streptophyta</taxon>
        <taxon>Embryophyta</taxon>
        <taxon>Tracheophyta</taxon>
        <taxon>Spermatophyta</taxon>
        <taxon>Magnoliopsida</taxon>
        <taxon>eudicotyledons</taxon>
        <taxon>Gunneridae</taxon>
        <taxon>Pentapetalae</taxon>
        <taxon>rosids</taxon>
        <taxon>malvids</taxon>
        <taxon>Brassicales</taxon>
        <taxon>Brassicaceae</taxon>
        <taxon>Camelineae</taxon>
        <taxon>Arabidopsis</taxon>
    </lineage>
</organism>
<dbReference type="AlphaFoldDB" id="D7KYB4"/>
<sequence>MGFIELSRLYFQEIQKFYLHNTDLKQERRRTKMLRRLVLKSYGSLKPDRLVIVNAFSFSEGGLFCCLRKVEREYETILKRTLQSICVLTVVSNTTTSVIIQVVHDGGSVSFLCSLHLGKHLPMLSETHIIRYKQCLFEYL</sequence>
<evidence type="ECO:0000313" key="1">
    <source>
        <dbReference type="EMBL" id="EFH64507.1"/>
    </source>
</evidence>